<name>A0AB34IX33_PRYPA</name>
<reference evidence="1 2" key="1">
    <citation type="journal article" date="2024" name="Science">
        <title>Giant polyketide synthase enzymes in the biosynthesis of giant marine polyether toxins.</title>
        <authorList>
            <person name="Fallon T.R."/>
            <person name="Shende V.V."/>
            <person name="Wierzbicki I.H."/>
            <person name="Pendleton A.L."/>
            <person name="Watervoot N.F."/>
            <person name="Auber R.P."/>
            <person name="Gonzalez D.J."/>
            <person name="Wisecaver J.H."/>
            <person name="Moore B.S."/>
        </authorList>
    </citation>
    <scope>NUCLEOTIDE SEQUENCE [LARGE SCALE GENOMIC DNA]</scope>
    <source>
        <strain evidence="1 2">12B1</strain>
    </source>
</reference>
<sequence length="309" mass="33762">MALPSPANASCPDFLPACVPDCPVCRRLARPDCRRCACAPPSPPPRRRRPLRWLHIPKCGSTLALTIIRLSCPLEVPAWHAVYMALRGGRLDVRFSHAVRPHASPRRTRCGGQLQLPLAGHRPVASTERALASMFRRPAQRLISAFLDNYHAWGLPAAERRAMKAAAPTIAAFARYPGVAGCMAKMLAGRACAEALEEGEKPAVLARALAVLRSERMAFVGLVERWGTSICLLHHTLGRGSQPIAAEFLRLGHSSNSRREHGVPDLVIGSGVYNESFLDGFVDVLDEQVYAEATHIFEARVAQCTRCNT</sequence>
<dbReference type="InterPro" id="IPR027417">
    <property type="entry name" value="P-loop_NTPase"/>
</dbReference>
<dbReference type="EMBL" id="JBGBPQ010000016">
    <property type="protein sequence ID" value="KAL1508651.1"/>
    <property type="molecule type" value="Genomic_DNA"/>
</dbReference>
<keyword evidence="2" id="KW-1185">Reference proteome</keyword>
<accession>A0AB34IX33</accession>
<evidence type="ECO:0000313" key="2">
    <source>
        <dbReference type="Proteomes" id="UP001515480"/>
    </source>
</evidence>
<dbReference type="Proteomes" id="UP001515480">
    <property type="component" value="Unassembled WGS sequence"/>
</dbReference>
<organism evidence="1 2">
    <name type="scientific">Prymnesium parvum</name>
    <name type="common">Toxic golden alga</name>
    <dbReference type="NCBI Taxonomy" id="97485"/>
    <lineage>
        <taxon>Eukaryota</taxon>
        <taxon>Haptista</taxon>
        <taxon>Haptophyta</taxon>
        <taxon>Prymnesiophyceae</taxon>
        <taxon>Prymnesiales</taxon>
        <taxon>Prymnesiaceae</taxon>
        <taxon>Prymnesium</taxon>
    </lineage>
</organism>
<proteinExistence type="predicted"/>
<gene>
    <name evidence="1" type="ORF">AB1Y20_004747</name>
</gene>
<comment type="caution">
    <text evidence="1">The sequence shown here is derived from an EMBL/GenBank/DDBJ whole genome shotgun (WGS) entry which is preliminary data.</text>
</comment>
<dbReference type="AlphaFoldDB" id="A0AB34IX33"/>
<dbReference type="Gene3D" id="3.40.50.300">
    <property type="entry name" value="P-loop containing nucleotide triphosphate hydrolases"/>
    <property type="match status" value="1"/>
</dbReference>
<evidence type="ECO:0000313" key="1">
    <source>
        <dbReference type="EMBL" id="KAL1508651.1"/>
    </source>
</evidence>
<protein>
    <submittedName>
        <fullName evidence="1">Uncharacterized protein</fullName>
    </submittedName>
</protein>